<evidence type="ECO:0000256" key="1">
    <source>
        <dbReference type="ARBA" id="ARBA00004286"/>
    </source>
</evidence>
<dbReference type="AlphaFoldDB" id="A0A5K3F1A5"/>
<dbReference type="InterPro" id="IPR001214">
    <property type="entry name" value="SET_dom"/>
</dbReference>
<evidence type="ECO:0000256" key="3">
    <source>
        <dbReference type="ARBA" id="ARBA00022603"/>
    </source>
</evidence>
<dbReference type="Gene3D" id="2.170.270.10">
    <property type="entry name" value="SET domain"/>
    <property type="match status" value="1"/>
</dbReference>
<accession>A0A5K3F1A5</accession>
<feature type="domain" description="SET" evidence="8">
    <location>
        <begin position="84"/>
        <end position="229"/>
    </location>
</feature>
<dbReference type="GO" id="GO:0042054">
    <property type="term" value="F:histone methyltransferase activity"/>
    <property type="evidence" value="ECO:0007669"/>
    <property type="project" value="InterPro"/>
</dbReference>
<name>A0A5K3F1A5_MESCO</name>
<organism evidence="10">
    <name type="scientific">Mesocestoides corti</name>
    <name type="common">Flatworm</name>
    <dbReference type="NCBI Taxonomy" id="53468"/>
    <lineage>
        <taxon>Eukaryota</taxon>
        <taxon>Metazoa</taxon>
        <taxon>Spiralia</taxon>
        <taxon>Lophotrochozoa</taxon>
        <taxon>Platyhelminthes</taxon>
        <taxon>Cestoda</taxon>
        <taxon>Eucestoda</taxon>
        <taxon>Cyclophyllidea</taxon>
        <taxon>Mesocestoididae</taxon>
        <taxon>Mesocestoides</taxon>
    </lineage>
</organism>
<dbReference type="Pfam" id="PF00856">
    <property type="entry name" value="SET"/>
    <property type="match status" value="1"/>
</dbReference>
<reference evidence="10" key="1">
    <citation type="submission" date="2019-11" db="UniProtKB">
        <authorList>
            <consortium name="WormBaseParasite"/>
        </authorList>
    </citation>
    <scope>IDENTIFICATION</scope>
</reference>
<dbReference type="SMART" id="SM00317">
    <property type="entry name" value="SET"/>
    <property type="match status" value="1"/>
</dbReference>
<dbReference type="Pfam" id="PF05033">
    <property type="entry name" value="Pre-SET"/>
    <property type="match status" value="1"/>
</dbReference>
<evidence type="ECO:0000256" key="5">
    <source>
        <dbReference type="ARBA" id="ARBA00022691"/>
    </source>
</evidence>
<keyword evidence="6" id="KW-0479">Metal-binding</keyword>
<dbReference type="PROSITE" id="PS50280">
    <property type="entry name" value="SET"/>
    <property type="match status" value="1"/>
</dbReference>
<dbReference type="SUPFAM" id="SSF82199">
    <property type="entry name" value="SET domain"/>
    <property type="match status" value="1"/>
</dbReference>
<evidence type="ECO:0000313" key="10">
    <source>
        <dbReference type="WBParaSite" id="MCU_004761-RA"/>
    </source>
</evidence>
<dbReference type="WBParaSite" id="MCU_004761-RA">
    <property type="protein sequence ID" value="MCU_004761-RA"/>
    <property type="gene ID" value="MCU_004761"/>
</dbReference>
<dbReference type="InterPro" id="IPR050973">
    <property type="entry name" value="H3K9_Histone-Lys_N-MTase"/>
</dbReference>
<dbReference type="PANTHER" id="PTHR46223">
    <property type="entry name" value="HISTONE-LYSINE N-METHYLTRANSFERASE SUV39H"/>
    <property type="match status" value="1"/>
</dbReference>
<keyword evidence="5" id="KW-0949">S-adenosyl-L-methionine</keyword>
<evidence type="ECO:0000259" key="9">
    <source>
        <dbReference type="PROSITE" id="PS50867"/>
    </source>
</evidence>
<evidence type="ECO:0000256" key="4">
    <source>
        <dbReference type="ARBA" id="ARBA00022679"/>
    </source>
</evidence>
<proteinExistence type="predicted"/>
<sequence>MLYSDEITKDSLKSGNPGCSCEGACTDSPTCSCLVRSEGPNYRPDEPLLVRFTSPKHLLGYSVYHKAIFECNSACACRPDKCKNRLVQFRTEDTSALEAYDTQNIGQGVRASRDLRQAEFVCAFNGRYINARYSHEVAATQLKDLGHVYVTIVREFIGENCIFGFDTAIDGADSAIENHTPLPLTCLINHSCDPNMTVIPVRVNSARPILALFALRDIKRGEPLVYDYLEKSGQEFFLLGKKCRCGTPLCHRKFQPSRQ</sequence>
<dbReference type="GO" id="GO:0008270">
    <property type="term" value="F:zinc ion binding"/>
    <property type="evidence" value="ECO:0007669"/>
    <property type="project" value="InterPro"/>
</dbReference>
<evidence type="ECO:0000256" key="7">
    <source>
        <dbReference type="ARBA" id="ARBA00022833"/>
    </source>
</evidence>
<comment type="subcellular location">
    <subcellularLocation>
        <location evidence="1">Chromosome</location>
    </subcellularLocation>
</comment>
<protein>
    <submittedName>
        <fullName evidence="10">Histone-lysine N-methyltransferase SETMAR</fullName>
    </submittedName>
</protein>
<feature type="domain" description="Pre-SET" evidence="9">
    <location>
        <begin position="17"/>
        <end position="90"/>
    </location>
</feature>
<keyword evidence="2" id="KW-0158">Chromosome</keyword>
<dbReference type="GO" id="GO:0005634">
    <property type="term" value="C:nucleus"/>
    <property type="evidence" value="ECO:0007669"/>
    <property type="project" value="InterPro"/>
</dbReference>
<dbReference type="InterPro" id="IPR046341">
    <property type="entry name" value="SET_dom_sf"/>
</dbReference>
<dbReference type="GO" id="GO:0005694">
    <property type="term" value="C:chromosome"/>
    <property type="evidence" value="ECO:0007669"/>
    <property type="project" value="UniProtKB-SubCell"/>
</dbReference>
<evidence type="ECO:0000256" key="2">
    <source>
        <dbReference type="ARBA" id="ARBA00022454"/>
    </source>
</evidence>
<keyword evidence="4" id="KW-0808">Transferase</keyword>
<evidence type="ECO:0000256" key="6">
    <source>
        <dbReference type="ARBA" id="ARBA00022723"/>
    </source>
</evidence>
<dbReference type="InterPro" id="IPR007728">
    <property type="entry name" value="Pre-SET_dom"/>
</dbReference>
<keyword evidence="7" id="KW-0862">Zinc</keyword>
<keyword evidence="3" id="KW-0489">Methyltransferase</keyword>
<dbReference type="GO" id="GO:0032259">
    <property type="term" value="P:methylation"/>
    <property type="evidence" value="ECO:0007669"/>
    <property type="project" value="UniProtKB-KW"/>
</dbReference>
<dbReference type="PANTHER" id="PTHR46223:SF3">
    <property type="entry name" value="HISTONE-LYSINE N-METHYLTRANSFERASE SET-23"/>
    <property type="match status" value="1"/>
</dbReference>
<evidence type="ECO:0000259" key="8">
    <source>
        <dbReference type="PROSITE" id="PS50280"/>
    </source>
</evidence>
<dbReference type="PROSITE" id="PS50867">
    <property type="entry name" value="PRE_SET"/>
    <property type="match status" value="1"/>
</dbReference>